<name>A0A0F9UXE7_9ZZZZ</name>
<accession>A0A0F9UXE7</accession>
<sequence>MAELRTIVITETFKVDDVLTDLDAVPAFTDENTTASGIIRLQDSTVVVVADTALTKSATGTYTYSFTESPNSYTYGYWIEWVYDSTTYYDYHTIAGGSAAITTKTAYKTYAGISGTTDDALLDQLVLRATSAMESYCGRKFQHDTYRERYDGPGDTELYLNQSPITEIKMLSIGSTDVVQLKNTSTDAYNAYVRVNSTSMILTIKGGTDDGSNTITLTDYTLTTLVAAIEALTGWTATLQLSAYGVWNAEELLPCSGLEAHDSYAYVQAPDEPEYDFKVYTKRGGIYLATGFPIGYQNIIVSYAAGYSTMPDDLIQICLDLVNVYYKSRTTDSTVEAEKLGDHYVKYSKEGGGGARDLPTHIAKRLAPYMKWRLAC</sequence>
<comment type="caution">
    <text evidence="1">The sequence shown here is derived from an EMBL/GenBank/DDBJ whole genome shotgun (WGS) entry which is preliminary data.</text>
</comment>
<dbReference type="EMBL" id="LAZR01000768">
    <property type="protein sequence ID" value="KKN58273.1"/>
    <property type="molecule type" value="Genomic_DNA"/>
</dbReference>
<organism evidence="1">
    <name type="scientific">marine sediment metagenome</name>
    <dbReference type="NCBI Taxonomy" id="412755"/>
    <lineage>
        <taxon>unclassified sequences</taxon>
        <taxon>metagenomes</taxon>
        <taxon>ecological metagenomes</taxon>
    </lineage>
</organism>
<gene>
    <name evidence="1" type="ORF">LCGC14_0553530</name>
</gene>
<reference evidence="1" key="1">
    <citation type="journal article" date="2015" name="Nature">
        <title>Complex archaea that bridge the gap between prokaryotes and eukaryotes.</title>
        <authorList>
            <person name="Spang A."/>
            <person name="Saw J.H."/>
            <person name="Jorgensen S.L."/>
            <person name="Zaremba-Niedzwiedzka K."/>
            <person name="Martijn J."/>
            <person name="Lind A.E."/>
            <person name="van Eijk R."/>
            <person name="Schleper C."/>
            <person name="Guy L."/>
            <person name="Ettema T.J."/>
        </authorList>
    </citation>
    <scope>NUCLEOTIDE SEQUENCE</scope>
</reference>
<protein>
    <submittedName>
        <fullName evidence="1">Uncharacterized protein</fullName>
    </submittedName>
</protein>
<evidence type="ECO:0000313" key="1">
    <source>
        <dbReference type="EMBL" id="KKN58273.1"/>
    </source>
</evidence>
<proteinExistence type="predicted"/>
<dbReference type="AlphaFoldDB" id="A0A0F9UXE7"/>